<dbReference type="Gene3D" id="3.30.70.270">
    <property type="match status" value="1"/>
</dbReference>
<evidence type="ECO:0000256" key="2">
    <source>
        <dbReference type="ARBA" id="ARBA00022723"/>
    </source>
</evidence>
<evidence type="ECO:0000256" key="7">
    <source>
        <dbReference type="ARBA" id="ARBA00022918"/>
    </source>
</evidence>
<keyword evidence="8" id="KW-0239">DNA-directed DNA polymerase</keyword>
<dbReference type="Pfam" id="PF24626">
    <property type="entry name" value="SH3_Tf2-1"/>
    <property type="match status" value="1"/>
</dbReference>
<dbReference type="InterPro" id="IPR056924">
    <property type="entry name" value="SH3_Tf2-1"/>
</dbReference>
<name>A0A9Q3HJ80_9BASI</name>
<evidence type="ECO:0008006" key="16">
    <source>
        <dbReference type="Google" id="ProtNLM"/>
    </source>
</evidence>
<keyword evidence="4" id="KW-0378">Hydrolase</keyword>
<evidence type="ECO:0000256" key="5">
    <source>
        <dbReference type="ARBA" id="ARBA00022842"/>
    </source>
</evidence>
<dbReference type="GO" id="GO:0003964">
    <property type="term" value="F:RNA-directed DNA polymerase activity"/>
    <property type="evidence" value="ECO:0007669"/>
    <property type="project" value="UniProtKB-KW"/>
</dbReference>
<reference evidence="14" key="1">
    <citation type="submission" date="2021-03" db="EMBL/GenBank/DDBJ databases">
        <title>Draft genome sequence of rust myrtle Austropuccinia psidii MF-1, a brazilian biotype.</title>
        <authorList>
            <person name="Quecine M.C."/>
            <person name="Pachon D.M.R."/>
            <person name="Bonatelli M.L."/>
            <person name="Correr F.H."/>
            <person name="Franceschini L.M."/>
            <person name="Leite T.F."/>
            <person name="Margarido G.R.A."/>
            <person name="Almeida C.A."/>
            <person name="Ferrarezi J.A."/>
            <person name="Labate C.A."/>
        </authorList>
    </citation>
    <scope>NUCLEOTIDE SEQUENCE</scope>
    <source>
        <strain evidence="14">MF-1</strain>
    </source>
</reference>
<dbReference type="GO" id="GO:0006508">
    <property type="term" value="P:proteolysis"/>
    <property type="evidence" value="ECO:0007669"/>
    <property type="project" value="UniProtKB-KW"/>
</dbReference>
<sequence length="558" mass="64640">MDLPPLSFNASPEEKWDEEEDPEEIENVLKVVPPAYHQDLDVFSKVKAEKLPPHCACDHHVKLEGLLHPKKDGGFRLCVDYCKLNAVTRKNRYPVPPMNQLVTVFKGSTFFSKIDLRDQSSLQYFMSCKVLTCRQAHWAEFLSEFHFSIPYRPGRLATLPDALSHRDDLYPERGVDFKVLLQDKDFKELLNQLARGESVSDYTLEPQAKLLLFNDRVVIPSNHELQLDMYQKRRDSPLAGHPGQEKTLKLIKRDLYWAVMNQLIKDYVSSCQKCSRNKNIHHKKFGLLKPLKVPSGPWNSLSMDFITQFPLLRSFDSILVILDRFSNMEIFIPSYSTSTALDLAQICISHVFSKNGLPIIIKLKISIELSTAFNPETDVQTERVNQILEQYLWIYVSYHQDDWHTWLPLAEFSYNNSEHSSTKQSPIFTIYERNPSFDSINIPQDTPLGKLSTKLQSVQQVVKKELDSEINLFKKYADRNRETPSDLQPGDRVWLASKSVKKTRPTKKISERWLGLFEVLEKIGSHEYHLKLPQQWKSVHPVFHVSFLEPVKQSTIAN</sequence>
<dbReference type="Pfam" id="PF17921">
    <property type="entry name" value="Integrase_H2C2"/>
    <property type="match status" value="1"/>
</dbReference>
<dbReference type="InterPro" id="IPR043128">
    <property type="entry name" value="Rev_trsase/Diguanyl_cyclase"/>
</dbReference>
<dbReference type="GO" id="GO:0006310">
    <property type="term" value="P:DNA recombination"/>
    <property type="evidence" value="ECO:0007669"/>
    <property type="project" value="UniProtKB-KW"/>
</dbReference>
<proteinExistence type="predicted"/>
<evidence type="ECO:0000259" key="12">
    <source>
        <dbReference type="Pfam" id="PF17921"/>
    </source>
</evidence>
<dbReference type="InterPro" id="IPR012337">
    <property type="entry name" value="RNaseH-like_sf"/>
</dbReference>
<feature type="domain" description="Integrase zinc-binding" evidence="12">
    <location>
        <begin position="223"/>
        <end position="279"/>
    </location>
</feature>
<evidence type="ECO:0000256" key="6">
    <source>
        <dbReference type="ARBA" id="ARBA00022908"/>
    </source>
</evidence>
<evidence type="ECO:0000313" key="14">
    <source>
        <dbReference type="EMBL" id="MBW0507428.1"/>
    </source>
</evidence>
<dbReference type="PANTHER" id="PTHR37984:SF5">
    <property type="entry name" value="PROTEIN NYNRIN-LIKE"/>
    <property type="match status" value="1"/>
</dbReference>
<keyword evidence="8" id="KW-0548">Nucleotidyltransferase</keyword>
<gene>
    <name evidence="14" type="ORF">O181_047143</name>
</gene>
<keyword evidence="15" id="KW-1185">Reference proteome</keyword>
<dbReference type="InterPro" id="IPR041588">
    <property type="entry name" value="Integrase_H2C2"/>
</dbReference>
<protein>
    <recommendedName>
        <fullName evidence="16">Integrase zinc-binding domain-containing protein</fullName>
    </recommendedName>
</protein>
<comment type="caution">
    <text evidence="14">The sequence shown here is derived from an EMBL/GenBank/DDBJ whole genome shotgun (WGS) entry which is preliminary data.</text>
</comment>
<dbReference type="SUPFAM" id="SSF56672">
    <property type="entry name" value="DNA/RNA polymerases"/>
    <property type="match status" value="1"/>
</dbReference>
<dbReference type="AlphaFoldDB" id="A0A9Q3HJ80"/>
<evidence type="ECO:0000256" key="9">
    <source>
        <dbReference type="ARBA" id="ARBA00023125"/>
    </source>
</evidence>
<keyword evidence="6" id="KW-0229">DNA integration</keyword>
<evidence type="ECO:0000256" key="1">
    <source>
        <dbReference type="ARBA" id="ARBA00022670"/>
    </source>
</evidence>
<keyword evidence="9" id="KW-0238">DNA-binding</keyword>
<dbReference type="GO" id="GO:0004190">
    <property type="term" value="F:aspartic-type endopeptidase activity"/>
    <property type="evidence" value="ECO:0007669"/>
    <property type="project" value="UniProtKB-KW"/>
</dbReference>
<keyword evidence="5" id="KW-0460">Magnesium</keyword>
<keyword evidence="8" id="KW-0808">Transferase</keyword>
<evidence type="ECO:0000256" key="11">
    <source>
        <dbReference type="SAM" id="MobiDB-lite"/>
    </source>
</evidence>
<evidence type="ECO:0000256" key="10">
    <source>
        <dbReference type="ARBA" id="ARBA00023172"/>
    </source>
</evidence>
<evidence type="ECO:0000259" key="13">
    <source>
        <dbReference type="Pfam" id="PF24626"/>
    </source>
</evidence>
<dbReference type="OrthoDB" id="2505288at2759"/>
<evidence type="ECO:0000256" key="3">
    <source>
        <dbReference type="ARBA" id="ARBA00022750"/>
    </source>
</evidence>
<keyword evidence="3" id="KW-0064">Aspartyl protease</keyword>
<dbReference type="GO" id="GO:0003677">
    <property type="term" value="F:DNA binding"/>
    <property type="evidence" value="ECO:0007669"/>
    <property type="project" value="UniProtKB-KW"/>
</dbReference>
<dbReference type="GO" id="GO:0003887">
    <property type="term" value="F:DNA-directed DNA polymerase activity"/>
    <property type="evidence" value="ECO:0007669"/>
    <property type="project" value="UniProtKB-KW"/>
</dbReference>
<dbReference type="Proteomes" id="UP000765509">
    <property type="component" value="Unassembled WGS sequence"/>
</dbReference>
<keyword evidence="1" id="KW-0645">Protease</keyword>
<keyword evidence="2" id="KW-0479">Metal-binding</keyword>
<dbReference type="PANTHER" id="PTHR37984">
    <property type="entry name" value="PROTEIN CBG26694"/>
    <property type="match status" value="1"/>
</dbReference>
<dbReference type="EMBL" id="AVOT02019705">
    <property type="protein sequence ID" value="MBW0507428.1"/>
    <property type="molecule type" value="Genomic_DNA"/>
</dbReference>
<organism evidence="14 15">
    <name type="scientific">Austropuccinia psidii MF-1</name>
    <dbReference type="NCBI Taxonomy" id="1389203"/>
    <lineage>
        <taxon>Eukaryota</taxon>
        <taxon>Fungi</taxon>
        <taxon>Dikarya</taxon>
        <taxon>Basidiomycota</taxon>
        <taxon>Pucciniomycotina</taxon>
        <taxon>Pucciniomycetes</taxon>
        <taxon>Pucciniales</taxon>
        <taxon>Sphaerophragmiaceae</taxon>
        <taxon>Austropuccinia</taxon>
    </lineage>
</organism>
<evidence type="ECO:0000256" key="4">
    <source>
        <dbReference type="ARBA" id="ARBA00022801"/>
    </source>
</evidence>
<keyword evidence="10" id="KW-0233">DNA recombination</keyword>
<accession>A0A9Q3HJ80</accession>
<dbReference type="InterPro" id="IPR043502">
    <property type="entry name" value="DNA/RNA_pol_sf"/>
</dbReference>
<feature type="domain" description="Tf2-1-like SH3-like" evidence="13">
    <location>
        <begin position="490"/>
        <end position="551"/>
    </location>
</feature>
<dbReference type="GO" id="GO:0015074">
    <property type="term" value="P:DNA integration"/>
    <property type="evidence" value="ECO:0007669"/>
    <property type="project" value="UniProtKB-KW"/>
</dbReference>
<evidence type="ECO:0000313" key="15">
    <source>
        <dbReference type="Proteomes" id="UP000765509"/>
    </source>
</evidence>
<dbReference type="Gene3D" id="1.10.340.70">
    <property type="match status" value="1"/>
</dbReference>
<dbReference type="InterPro" id="IPR036397">
    <property type="entry name" value="RNaseH_sf"/>
</dbReference>
<evidence type="ECO:0000256" key="8">
    <source>
        <dbReference type="ARBA" id="ARBA00022932"/>
    </source>
</evidence>
<dbReference type="Gene3D" id="3.30.420.10">
    <property type="entry name" value="Ribonuclease H-like superfamily/Ribonuclease H"/>
    <property type="match status" value="2"/>
</dbReference>
<feature type="region of interest" description="Disordered" evidence="11">
    <location>
        <begin position="1"/>
        <end position="21"/>
    </location>
</feature>
<dbReference type="Gene3D" id="3.10.10.10">
    <property type="entry name" value="HIV Type 1 Reverse Transcriptase, subunit A, domain 1"/>
    <property type="match status" value="1"/>
</dbReference>
<keyword evidence="7" id="KW-0695">RNA-directed DNA polymerase</keyword>
<dbReference type="SUPFAM" id="SSF53098">
    <property type="entry name" value="Ribonuclease H-like"/>
    <property type="match status" value="1"/>
</dbReference>
<dbReference type="InterPro" id="IPR050951">
    <property type="entry name" value="Retrovirus_Pol_polyprotein"/>
</dbReference>
<dbReference type="GO" id="GO:0046872">
    <property type="term" value="F:metal ion binding"/>
    <property type="evidence" value="ECO:0007669"/>
    <property type="project" value="UniProtKB-KW"/>
</dbReference>